<evidence type="ECO:0000256" key="1">
    <source>
        <dbReference type="ARBA" id="ARBA00022737"/>
    </source>
</evidence>
<evidence type="ECO:0000256" key="2">
    <source>
        <dbReference type="ARBA" id="ARBA00022803"/>
    </source>
</evidence>
<keyword evidence="1" id="KW-0677">Repeat</keyword>
<reference evidence="5 6" key="1">
    <citation type="submission" date="2018-06" db="EMBL/GenBank/DDBJ databases">
        <title>Genome Sequence of the Brown Rot Fungal Pathogen Monilinia fructigena.</title>
        <authorList>
            <person name="Landi L."/>
            <person name="De Miccolis Angelini R.M."/>
            <person name="Pollastro S."/>
            <person name="Abate D."/>
            <person name="Faretra F."/>
            <person name="Romanazzi G."/>
        </authorList>
    </citation>
    <scope>NUCLEOTIDE SEQUENCE [LARGE SCALE GENOMIC DNA]</scope>
    <source>
        <strain evidence="5 6">Mfrg269</strain>
    </source>
</reference>
<feature type="repeat" description="TPR" evidence="3">
    <location>
        <begin position="38"/>
        <end position="71"/>
    </location>
</feature>
<dbReference type="PROSITE" id="PS50293">
    <property type="entry name" value="TPR_REGION"/>
    <property type="match status" value="1"/>
</dbReference>
<name>A0A395IDF2_9HELO</name>
<accession>A0A395IDF2</accession>
<dbReference type="Pfam" id="PF07719">
    <property type="entry name" value="TPR_2"/>
    <property type="match status" value="1"/>
</dbReference>
<keyword evidence="2 3" id="KW-0802">TPR repeat</keyword>
<keyword evidence="6" id="KW-1185">Reference proteome</keyword>
<comment type="caution">
    <text evidence="5">The sequence shown here is derived from an EMBL/GenBank/DDBJ whole genome shotgun (WGS) entry which is preliminary data.</text>
</comment>
<dbReference type="Proteomes" id="UP000249056">
    <property type="component" value="Unassembled WGS sequence"/>
</dbReference>
<evidence type="ECO:0000256" key="3">
    <source>
        <dbReference type="PROSITE-ProRule" id="PRU00339"/>
    </source>
</evidence>
<dbReference type="AlphaFoldDB" id="A0A395IDF2"/>
<dbReference type="OrthoDB" id="20872at2759"/>
<evidence type="ECO:0000313" key="6">
    <source>
        <dbReference type="Proteomes" id="UP000249056"/>
    </source>
</evidence>
<sequence>MHLNQVLSGLESQAQPSTQGSNTHNSLATFQDHHVLLALTRYHLGQTYMEQDRYDHARDKFKEALEVNPAGRPGGSELYYSITLALCKSYLERDKFDRKEATKLAVSVIVANQTKMVGSGLDWHLLIEAHLSLARALREAGGTKDIDDAMRICEYIQNLAKDKRLFGEGNNSDEADLASFQAYLYEDKKDYKAAKKLRGSVRDIVSKLEGSTSLSYFKCSNALAKTLQRNGDFLKAADKHDEAKKEFENAIAEFSAVVKGFKEILGEYATRTLRTCQTLVIDLAETCAALGGPDYEELAEKYYTQALTALKDCVDDDMKNNFFRVKLKMGDLFRQQKKFEQAQKLIWEACQYFCNSESNELNEDNVDDDNTVKRHDSVEQWEAILRWAELVLNPQQHKIEWEKSEDNLINFEDNPVKLVRKAKRGLENATSASHPLTLQAAVLLDNENEVDEYEDDMGSLFSDEEDLDLRGEKRVPEGVEQQCNIPQEYFDMLHNAQPVMEQPRNPEFQVPQQDQIYAPTSIPAGKL</sequence>
<proteinExistence type="predicted"/>
<protein>
    <submittedName>
        <fullName evidence="5">Uncharacterized protein</fullName>
    </submittedName>
</protein>
<gene>
    <name evidence="5" type="ORF">DID88_002304</name>
</gene>
<dbReference type="EMBL" id="QKRW01000094">
    <property type="protein sequence ID" value="RAL58201.1"/>
    <property type="molecule type" value="Genomic_DNA"/>
</dbReference>
<dbReference type="SUPFAM" id="SSF48452">
    <property type="entry name" value="TPR-like"/>
    <property type="match status" value="2"/>
</dbReference>
<dbReference type="SMART" id="SM00028">
    <property type="entry name" value="TPR"/>
    <property type="match status" value="3"/>
</dbReference>
<dbReference type="Gene3D" id="1.25.40.10">
    <property type="entry name" value="Tetratricopeptide repeat domain"/>
    <property type="match status" value="2"/>
</dbReference>
<evidence type="ECO:0000256" key="4">
    <source>
        <dbReference type="SAM" id="MobiDB-lite"/>
    </source>
</evidence>
<dbReference type="InterPro" id="IPR019734">
    <property type="entry name" value="TPR_rpt"/>
</dbReference>
<dbReference type="InterPro" id="IPR011990">
    <property type="entry name" value="TPR-like_helical_dom_sf"/>
</dbReference>
<evidence type="ECO:0000313" key="5">
    <source>
        <dbReference type="EMBL" id="RAL58201.1"/>
    </source>
</evidence>
<organism evidence="5 6">
    <name type="scientific">Monilinia fructigena</name>
    <dbReference type="NCBI Taxonomy" id="38457"/>
    <lineage>
        <taxon>Eukaryota</taxon>
        <taxon>Fungi</taxon>
        <taxon>Dikarya</taxon>
        <taxon>Ascomycota</taxon>
        <taxon>Pezizomycotina</taxon>
        <taxon>Leotiomycetes</taxon>
        <taxon>Helotiales</taxon>
        <taxon>Sclerotiniaceae</taxon>
        <taxon>Monilinia</taxon>
    </lineage>
</organism>
<dbReference type="PROSITE" id="PS50005">
    <property type="entry name" value="TPR"/>
    <property type="match status" value="1"/>
</dbReference>
<dbReference type="InterPro" id="IPR013105">
    <property type="entry name" value="TPR_2"/>
</dbReference>
<feature type="region of interest" description="Disordered" evidence="4">
    <location>
        <begin position="1"/>
        <end position="25"/>
    </location>
</feature>